<feature type="transmembrane region" description="Helical" evidence="6">
    <location>
        <begin position="110"/>
        <end position="133"/>
    </location>
</feature>
<keyword evidence="3 6" id="KW-0812">Transmembrane</keyword>
<keyword evidence="4 6" id="KW-1133">Transmembrane helix</keyword>
<feature type="transmembrane region" description="Helical" evidence="6">
    <location>
        <begin position="15"/>
        <end position="32"/>
    </location>
</feature>
<name>A0A060PKD8_9BURK</name>
<feature type="transmembrane region" description="Helical" evidence="6">
    <location>
        <begin position="177"/>
        <end position="200"/>
    </location>
</feature>
<dbReference type="GO" id="GO:0022857">
    <property type="term" value="F:transmembrane transporter activity"/>
    <property type="evidence" value="ECO:0007669"/>
    <property type="project" value="InterPro"/>
</dbReference>
<evidence type="ECO:0000256" key="5">
    <source>
        <dbReference type="ARBA" id="ARBA00023136"/>
    </source>
</evidence>
<dbReference type="InterPro" id="IPR020846">
    <property type="entry name" value="MFS_dom"/>
</dbReference>
<dbReference type="InterPro" id="IPR011701">
    <property type="entry name" value="MFS"/>
</dbReference>
<dbReference type="EMBL" id="AP013062">
    <property type="protein sequence ID" value="BAO94036.1"/>
    <property type="molecule type" value="Genomic_DNA"/>
</dbReference>
<feature type="transmembrane region" description="Helical" evidence="6">
    <location>
        <begin position="245"/>
        <end position="265"/>
    </location>
</feature>
<reference evidence="8 9" key="2">
    <citation type="journal article" date="2018" name="Int. J. Syst. Evol. Microbiol.">
        <title>Burkholderia insecticola sp. nov., a gut symbiotic bacterium of the bean bug Riptortus pedestris.</title>
        <authorList>
            <person name="Takeshita K."/>
            <person name="Tamaki H."/>
            <person name="Ohbayashi T."/>
            <person name="Meng X.-Y."/>
            <person name="Sone T."/>
            <person name="Mitani Y."/>
            <person name="Peeters C."/>
            <person name="Kikuchi Y."/>
            <person name="Vandamme P."/>
        </authorList>
    </citation>
    <scope>NUCLEOTIDE SEQUENCE [LARGE SCALE GENOMIC DNA]</scope>
    <source>
        <strain evidence="8">RPE64</strain>
        <plasmid evidence="8 9">p2</plasmid>
    </source>
</reference>
<geneLocation type="plasmid" evidence="8 9">
    <name>p2</name>
</geneLocation>
<dbReference type="KEGG" id="buo:BRPE64_ECDS01540"/>
<evidence type="ECO:0000256" key="1">
    <source>
        <dbReference type="ARBA" id="ARBA00004141"/>
    </source>
</evidence>
<feature type="domain" description="Major facilitator superfamily (MFS) profile" evidence="7">
    <location>
        <begin position="19"/>
        <end position="425"/>
    </location>
</feature>
<dbReference type="PANTHER" id="PTHR43791">
    <property type="entry name" value="PERMEASE-RELATED"/>
    <property type="match status" value="1"/>
</dbReference>
<dbReference type="PROSITE" id="PS50850">
    <property type="entry name" value="MFS"/>
    <property type="match status" value="1"/>
</dbReference>
<reference evidence="8 9" key="1">
    <citation type="journal article" date="2013" name="Genome Announc.">
        <title>Complete Genome Sequence of Burkholderia sp. Strain RPE64, Bacterial Symbiont of the Bean Bug Riptortus pedestris.</title>
        <authorList>
            <person name="Shibata T.F."/>
            <person name="Maeda T."/>
            <person name="Nikoh N."/>
            <person name="Yamaguchi K."/>
            <person name="Oshima K."/>
            <person name="Hattori M."/>
            <person name="Nishiyama T."/>
            <person name="Hasebe M."/>
            <person name="Fukatsu T."/>
            <person name="Kikuchi Y."/>
            <person name="Shigenobu S."/>
        </authorList>
    </citation>
    <scope>NUCLEOTIDE SEQUENCE [LARGE SCALE GENOMIC DNA]</scope>
    <source>
        <plasmid evidence="8 9">p2</plasmid>
    </source>
</reference>
<evidence type="ECO:0000259" key="7">
    <source>
        <dbReference type="PROSITE" id="PS50850"/>
    </source>
</evidence>
<evidence type="ECO:0000256" key="2">
    <source>
        <dbReference type="ARBA" id="ARBA00022448"/>
    </source>
</evidence>
<dbReference type="SUPFAM" id="SSF103473">
    <property type="entry name" value="MFS general substrate transporter"/>
    <property type="match status" value="1"/>
</dbReference>
<feature type="transmembrane region" description="Helical" evidence="6">
    <location>
        <begin position="318"/>
        <end position="347"/>
    </location>
</feature>
<dbReference type="HOGENOM" id="CLU_001265_0_0_4"/>
<accession>A0A060PKD8</accession>
<proteinExistence type="predicted"/>
<dbReference type="CDD" id="cd17319">
    <property type="entry name" value="MFS_ExuT_GudP_like"/>
    <property type="match status" value="1"/>
</dbReference>
<keyword evidence="2" id="KW-0813">Transport</keyword>
<dbReference type="InterPro" id="IPR036259">
    <property type="entry name" value="MFS_trans_sf"/>
</dbReference>
<evidence type="ECO:0000256" key="6">
    <source>
        <dbReference type="SAM" id="Phobius"/>
    </source>
</evidence>
<sequence>MSATEMAERHTLRKISWRIIPFLLICYMMAIIDRGNVGMASLQMNADLGLTAQAFGFGSSLFFISNFACEVPSSLALKRFGARKWIARIMLTWGAVTLLTAWITSANMFYLARFLLGAAEAGFFPGVLLYLTYWIPRQYRGWTGAIFMAGIPVSNVIGSPISAALLQMDGTLGLRGWHWLFILEGVTTISLGLACLVWLVDKPKEAKWLLPAENAWLEEKFAFETKAVKQVAPETHWKTMLNRHILCLALVDASSTGASVTLAVWQPQLLKSLGLTVSQTGILNAIPYALGVVAMIFWGRRSDRRKERFWHTVIPIGLIAAGSVAICFSHSLYTIMIGLSCVMVGAYSEKPTFWALASSVLSNRVAAVGLATINAVSILVGGGLMVSVYGWIKQATGSYALSMLPFAGLAAVSIVALMFVHRGTTPDSAYVSSQAAEA</sequence>
<evidence type="ECO:0000256" key="4">
    <source>
        <dbReference type="ARBA" id="ARBA00022989"/>
    </source>
</evidence>
<organism evidence="8 9">
    <name type="scientific">Caballeronia insecticola</name>
    <dbReference type="NCBI Taxonomy" id="758793"/>
    <lineage>
        <taxon>Bacteria</taxon>
        <taxon>Pseudomonadati</taxon>
        <taxon>Pseudomonadota</taxon>
        <taxon>Betaproteobacteria</taxon>
        <taxon>Burkholderiales</taxon>
        <taxon>Burkholderiaceae</taxon>
        <taxon>Caballeronia</taxon>
    </lineage>
</organism>
<dbReference type="GO" id="GO:0016020">
    <property type="term" value="C:membrane"/>
    <property type="evidence" value="ECO:0007669"/>
    <property type="project" value="UniProtKB-SubCell"/>
</dbReference>
<dbReference type="AlphaFoldDB" id="A0A060PKD8"/>
<evidence type="ECO:0000256" key="3">
    <source>
        <dbReference type="ARBA" id="ARBA00022692"/>
    </source>
</evidence>
<keyword evidence="9" id="KW-1185">Reference proteome</keyword>
<gene>
    <name evidence="8" type="ORF">BRPE64_ECDS01540</name>
</gene>
<dbReference type="FunFam" id="1.20.1250.20:FF:000018">
    <property type="entry name" value="MFS transporter permease"/>
    <property type="match status" value="1"/>
</dbReference>
<protein>
    <submittedName>
        <fullName evidence="8">Major facilitator transporter</fullName>
    </submittedName>
</protein>
<feature type="transmembrane region" description="Helical" evidence="6">
    <location>
        <begin position="145"/>
        <end position="165"/>
    </location>
</feature>
<evidence type="ECO:0000313" key="8">
    <source>
        <dbReference type="EMBL" id="BAO94036.1"/>
    </source>
</evidence>
<feature type="transmembrane region" description="Helical" evidence="6">
    <location>
        <begin position="277"/>
        <end position="298"/>
    </location>
</feature>
<dbReference type="Proteomes" id="UP000013966">
    <property type="component" value="Plasmid p2"/>
</dbReference>
<keyword evidence="8" id="KW-0614">Plasmid</keyword>
<feature type="transmembrane region" description="Helical" evidence="6">
    <location>
        <begin position="85"/>
        <end position="104"/>
    </location>
</feature>
<dbReference type="Gene3D" id="1.20.1250.20">
    <property type="entry name" value="MFS general substrate transporter like domains"/>
    <property type="match status" value="2"/>
</dbReference>
<dbReference type="Pfam" id="PF07690">
    <property type="entry name" value="MFS_1"/>
    <property type="match status" value="1"/>
</dbReference>
<feature type="transmembrane region" description="Helical" evidence="6">
    <location>
        <begin position="367"/>
        <end position="392"/>
    </location>
</feature>
<comment type="subcellular location">
    <subcellularLocation>
        <location evidence="1">Membrane</location>
        <topology evidence="1">Multi-pass membrane protein</topology>
    </subcellularLocation>
</comment>
<evidence type="ECO:0000313" key="9">
    <source>
        <dbReference type="Proteomes" id="UP000013966"/>
    </source>
</evidence>
<dbReference type="PANTHER" id="PTHR43791:SF36">
    <property type="entry name" value="TRANSPORTER, PUTATIVE (AFU_ORTHOLOGUE AFUA_6G08340)-RELATED"/>
    <property type="match status" value="1"/>
</dbReference>
<feature type="transmembrane region" description="Helical" evidence="6">
    <location>
        <begin position="399"/>
        <end position="420"/>
    </location>
</feature>
<keyword evidence="5 6" id="KW-0472">Membrane</keyword>